<reference evidence="1 2" key="2">
    <citation type="journal article" date="2022" name="Mol. Ecol. Resour.">
        <title>The genomes of chicory, endive, great burdock and yacon provide insights into Asteraceae paleo-polyploidization history and plant inulin production.</title>
        <authorList>
            <person name="Fan W."/>
            <person name="Wang S."/>
            <person name="Wang H."/>
            <person name="Wang A."/>
            <person name="Jiang F."/>
            <person name="Liu H."/>
            <person name="Zhao H."/>
            <person name="Xu D."/>
            <person name="Zhang Y."/>
        </authorList>
    </citation>
    <scope>NUCLEOTIDE SEQUENCE [LARGE SCALE GENOMIC DNA]</scope>
    <source>
        <strain evidence="2">cv. Niubang</strain>
    </source>
</reference>
<dbReference type="Proteomes" id="UP001055879">
    <property type="component" value="Linkage Group LG13"/>
</dbReference>
<name>A0ACB8Y7E5_ARCLA</name>
<reference evidence="2" key="1">
    <citation type="journal article" date="2022" name="Mol. Ecol. Resour.">
        <title>The genomes of chicory, endive, great burdock and yacon provide insights into Asteraceae palaeo-polyploidization history and plant inulin production.</title>
        <authorList>
            <person name="Fan W."/>
            <person name="Wang S."/>
            <person name="Wang H."/>
            <person name="Wang A."/>
            <person name="Jiang F."/>
            <person name="Liu H."/>
            <person name="Zhao H."/>
            <person name="Xu D."/>
            <person name="Zhang Y."/>
        </authorList>
    </citation>
    <scope>NUCLEOTIDE SEQUENCE [LARGE SCALE GENOMIC DNA]</scope>
    <source>
        <strain evidence="2">cv. Niubang</strain>
    </source>
</reference>
<evidence type="ECO:0000313" key="2">
    <source>
        <dbReference type="Proteomes" id="UP001055879"/>
    </source>
</evidence>
<protein>
    <submittedName>
        <fullName evidence="1">Uncharacterized protein</fullName>
    </submittedName>
</protein>
<accession>A0ACB8Y7E5</accession>
<proteinExistence type="predicted"/>
<gene>
    <name evidence="1" type="ORF">L6452_35253</name>
</gene>
<dbReference type="EMBL" id="CM042059">
    <property type="protein sequence ID" value="KAI3680482.1"/>
    <property type="molecule type" value="Genomic_DNA"/>
</dbReference>
<evidence type="ECO:0000313" key="1">
    <source>
        <dbReference type="EMBL" id="KAI3680482.1"/>
    </source>
</evidence>
<sequence>MFLSICMFQCSCLLLTQFSKFSTILLVFKNLIQSDESMAKQDATLCHHYTGTNAITGDRLPWEGWWCMESRMPTSLPA</sequence>
<organism evidence="1 2">
    <name type="scientific">Arctium lappa</name>
    <name type="common">Greater burdock</name>
    <name type="synonym">Lappa major</name>
    <dbReference type="NCBI Taxonomy" id="4217"/>
    <lineage>
        <taxon>Eukaryota</taxon>
        <taxon>Viridiplantae</taxon>
        <taxon>Streptophyta</taxon>
        <taxon>Embryophyta</taxon>
        <taxon>Tracheophyta</taxon>
        <taxon>Spermatophyta</taxon>
        <taxon>Magnoliopsida</taxon>
        <taxon>eudicotyledons</taxon>
        <taxon>Gunneridae</taxon>
        <taxon>Pentapetalae</taxon>
        <taxon>asterids</taxon>
        <taxon>campanulids</taxon>
        <taxon>Asterales</taxon>
        <taxon>Asteraceae</taxon>
        <taxon>Carduoideae</taxon>
        <taxon>Cardueae</taxon>
        <taxon>Arctiinae</taxon>
        <taxon>Arctium</taxon>
    </lineage>
</organism>
<keyword evidence="2" id="KW-1185">Reference proteome</keyword>
<comment type="caution">
    <text evidence="1">The sequence shown here is derived from an EMBL/GenBank/DDBJ whole genome shotgun (WGS) entry which is preliminary data.</text>
</comment>